<accession>A0ABS2GMJ8</accession>
<dbReference type="RefSeq" id="WP_177503304.1">
    <property type="nucleotide sequence ID" value="NZ_JACSNR010000008.1"/>
</dbReference>
<keyword evidence="8" id="KW-1185">Reference proteome</keyword>
<evidence type="ECO:0000256" key="6">
    <source>
        <dbReference type="SAM" id="Phobius"/>
    </source>
</evidence>
<organism evidence="7 8">
    <name type="scientific">Hydrogenoanaerobacterium saccharovorans</name>
    <dbReference type="NCBI Taxonomy" id="474960"/>
    <lineage>
        <taxon>Bacteria</taxon>
        <taxon>Bacillati</taxon>
        <taxon>Bacillota</taxon>
        <taxon>Clostridia</taxon>
        <taxon>Eubacteriales</taxon>
        <taxon>Oscillospiraceae</taxon>
        <taxon>Hydrogenoanaerobacterium</taxon>
    </lineage>
</organism>
<comment type="subcellular location">
    <subcellularLocation>
        <location evidence="1">Cell membrane</location>
        <topology evidence="1">Multi-pass membrane protein</topology>
    </subcellularLocation>
</comment>
<reference evidence="7 8" key="1">
    <citation type="journal article" date="2021" name="Sci. Rep.">
        <title>The distribution of antibiotic resistance genes in chicken gut microbiota commensals.</title>
        <authorList>
            <person name="Juricova H."/>
            <person name="Matiasovicova J."/>
            <person name="Kubasova T."/>
            <person name="Cejkova D."/>
            <person name="Rychlik I."/>
        </authorList>
    </citation>
    <scope>NUCLEOTIDE SEQUENCE [LARGE SCALE GENOMIC DNA]</scope>
    <source>
        <strain evidence="7 8">An564</strain>
    </source>
</reference>
<comment type="caution">
    <text evidence="7">The sequence shown here is derived from an EMBL/GenBank/DDBJ whole genome shotgun (WGS) entry which is preliminary data.</text>
</comment>
<evidence type="ECO:0000256" key="4">
    <source>
        <dbReference type="ARBA" id="ARBA00022989"/>
    </source>
</evidence>
<sequence length="332" mass="35805">MDKAKWTSLCRRRNFLALVLGFGLLYGLMSSGFISMQYQGIIITIGIYVLLAASLNLTTGVLGELVLGHAGFMSIGAYTAALFTLHMDLPALVEFPLALLLGGALAAVFGVLIGIPALRLRGDYLAIVTLGFGEIIRVVIQNLSFTGGGRGLYGIDEYTTFPWVFWIAALSVAVMYAMIGTRQGRAILSLRENEIAAEAVGVPGTRYKVLAFTISSFFAGVAGGLYAHYITVLDPATFDFNMSIEILVMVVLGGMGSFTGSVLAAVVLTLLPELLRDLADYRMLIYSVVLVLMMILRPQGLLGKREFSLSRLWERLTAMLKKPVPAGGKGEE</sequence>
<protein>
    <submittedName>
        <fullName evidence="7">Branched-chain amino acid ABC transporter permease</fullName>
    </submittedName>
</protein>
<dbReference type="Proteomes" id="UP000724149">
    <property type="component" value="Unassembled WGS sequence"/>
</dbReference>
<keyword evidence="4 6" id="KW-1133">Transmembrane helix</keyword>
<keyword evidence="3 6" id="KW-0812">Transmembrane</keyword>
<feature type="transmembrane region" description="Helical" evidence="6">
    <location>
        <begin position="40"/>
        <end position="58"/>
    </location>
</feature>
<feature type="transmembrane region" description="Helical" evidence="6">
    <location>
        <begin position="124"/>
        <end position="143"/>
    </location>
</feature>
<feature type="transmembrane region" description="Helical" evidence="6">
    <location>
        <begin position="163"/>
        <end position="181"/>
    </location>
</feature>
<evidence type="ECO:0000256" key="2">
    <source>
        <dbReference type="ARBA" id="ARBA00022475"/>
    </source>
</evidence>
<dbReference type="CDD" id="cd06581">
    <property type="entry name" value="TM_PBP1_LivM_like"/>
    <property type="match status" value="1"/>
</dbReference>
<dbReference type="Pfam" id="PF02653">
    <property type="entry name" value="BPD_transp_2"/>
    <property type="match status" value="1"/>
</dbReference>
<feature type="transmembrane region" description="Helical" evidence="6">
    <location>
        <begin position="283"/>
        <end position="302"/>
    </location>
</feature>
<evidence type="ECO:0000256" key="1">
    <source>
        <dbReference type="ARBA" id="ARBA00004651"/>
    </source>
</evidence>
<feature type="transmembrane region" description="Helical" evidence="6">
    <location>
        <begin position="15"/>
        <end position="34"/>
    </location>
</feature>
<dbReference type="PANTHER" id="PTHR30482">
    <property type="entry name" value="HIGH-AFFINITY BRANCHED-CHAIN AMINO ACID TRANSPORT SYSTEM PERMEASE"/>
    <property type="match status" value="1"/>
</dbReference>
<proteinExistence type="predicted"/>
<feature type="transmembrane region" description="Helical" evidence="6">
    <location>
        <begin position="97"/>
        <end position="117"/>
    </location>
</feature>
<feature type="transmembrane region" description="Helical" evidence="6">
    <location>
        <begin position="209"/>
        <end position="226"/>
    </location>
</feature>
<gene>
    <name evidence="7" type="ORF">H9X81_08405</name>
</gene>
<name>A0ABS2GMJ8_9FIRM</name>
<keyword evidence="2" id="KW-1003">Cell membrane</keyword>
<evidence type="ECO:0000313" key="8">
    <source>
        <dbReference type="Proteomes" id="UP000724149"/>
    </source>
</evidence>
<feature type="transmembrane region" description="Helical" evidence="6">
    <location>
        <begin position="246"/>
        <end position="271"/>
    </location>
</feature>
<evidence type="ECO:0000256" key="3">
    <source>
        <dbReference type="ARBA" id="ARBA00022692"/>
    </source>
</evidence>
<dbReference type="InterPro" id="IPR043428">
    <property type="entry name" value="LivM-like"/>
</dbReference>
<dbReference type="PANTHER" id="PTHR30482:SF10">
    <property type="entry name" value="HIGH-AFFINITY BRANCHED-CHAIN AMINO ACID TRANSPORT PROTEIN BRAE"/>
    <property type="match status" value="1"/>
</dbReference>
<dbReference type="InterPro" id="IPR001851">
    <property type="entry name" value="ABC_transp_permease"/>
</dbReference>
<feature type="transmembrane region" description="Helical" evidence="6">
    <location>
        <begin position="65"/>
        <end position="85"/>
    </location>
</feature>
<evidence type="ECO:0000313" key="7">
    <source>
        <dbReference type="EMBL" id="MBM6923707.1"/>
    </source>
</evidence>
<keyword evidence="5 6" id="KW-0472">Membrane</keyword>
<evidence type="ECO:0000256" key="5">
    <source>
        <dbReference type="ARBA" id="ARBA00023136"/>
    </source>
</evidence>
<dbReference type="EMBL" id="JACSNR010000008">
    <property type="protein sequence ID" value="MBM6923707.1"/>
    <property type="molecule type" value="Genomic_DNA"/>
</dbReference>